<keyword evidence="5" id="KW-1185">Reference proteome</keyword>
<reference evidence="4" key="1">
    <citation type="submission" date="2022-08" db="EMBL/GenBank/DDBJ databases">
        <authorList>
            <person name="Marques A."/>
        </authorList>
    </citation>
    <scope>NUCLEOTIDE SEQUENCE</scope>
    <source>
        <strain evidence="4">RhyPub2mFocal</strain>
        <tissue evidence="4">Leaves</tissue>
    </source>
</reference>
<evidence type="ECO:0000256" key="1">
    <source>
        <dbReference type="ARBA" id="ARBA00023015"/>
    </source>
</evidence>
<evidence type="ECO:0000256" key="2">
    <source>
        <dbReference type="ARBA" id="ARBA00023163"/>
    </source>
</evidence>
<dbReference type="AlphaFoldDB" id="A0AAV8CE84"/>
<feature type="region of interest" description="SAW" evidence="3">
    <location>
        <begin position="556"/>
        <end position="631"/>
    </location>
</feature>
<accession>A0AAV8CE84</accession>
<comment type="caution">
    <text evidence="4">The sequence shown here is derived from an EMBL/GenBank/DDBJ whole genome shotgun (WGS) entry which is preliminary data.</text>
</comment>
<dbReference type="Pfam" id="PF03514">
    <property type="entry name" value="GRAS"/>
    <property type="match status" value="1"/>
</dbReference>
<proteinExistence type="inferred from homology"/>
<gene>
    <name evidence="4" type="ORF">LUZ62_087017</name>
</gene>
<evidence type="ECO:0000256" key="3">
    <source>
        <dbReference type="PROSITE-ProRule" id="PRU01191"/>
    </source>
</evidence>
<dbReference type="InterPro" id="IPR005202">
    <property type="entry name" value="TF_GRAS"/>
</dbReference>
<dbReference type="EMBL" id="JAMFTS010000005">
    <property type="protein sequence ID" value="KAJ4752612.1"/>
    <property type="molecule type" value="Genomic_DNA"/>
</dbReference>
<dbReference type="PANTHER" id="PTHR31636">
    <property type="entry name" value="OSJNBA0084A10.13 PROTEIN-RELATED"/>
    <property type="match status" value="1"/>
</dbReference>
<comment type="similarity">
    <text evidence="3">Belongs to the GRAS family.</text>
</comment>
<protein>
    <submittedName>
        <fullName evidence="4">Uncharacterized protein</fullName>
    </submittedName>
</protein>
<sequence>MNKNMEAASNLVFAKEINDSKININFTTKPQGRTEIPLDPTLDYIRRYLLEENVDEEIIGSQETTLRGIEKPFYDILGEKYPPLQDNQLISYQQKENHNFTICISKNQVGPSQNESLQQHTSIVNSLATEFLKGAKEGMKFLPNLKKLSIDRQKNKLSLDPMNKCDGKLSFAEEKGSVIVDRSKSKKSSNDADLDPLEGRNHKLPMVFFEEKIRDEMFDKVLLNHGENYAREETSSLKERTTLKANYSHKNQYQFELINLKALLIACAEAIFINDIKKAVELIQNIRKHASPIGNGTQRLACILADGLEARLAGTGNTIYRQLISRRVSSADVLKIYEMFMSANPILRVSYHCANRSILSAASTALKIHIVDFGIAFGFQWPSIIQAFAEMKDKPPTLRITGVDLPQPGFHPAERVKTTGKRLEDYARDFGVPFEYHGITSQWESICIEDLCIKDDEVLIVNTMFNLSERSCEPFFGTNNSPNLFLDLIRTIKPKLFIQGIVYVTFSPYFIPRFKMVLLQYSRFFDMFDTLFPLNSKPRQQLERDLMGPLIINQIACEGPDLVQRWENYKQHHMRNLEAGFEQLPVDPSVVNECTEIVRNGYDENFFIEEDCNWFLQGWKGNVIYAMSLWKPRII</sequence>
<feature type="region of interest" description="VHIID" evidence="3">
    <location>
        <begin position="337"/>
        <end position="402"/>
    </location>
</feature>
<keyword evidence="2" id="KW-0804">Transcription</keyword>
<feature type="region of interest" description="Leucine repeat I (LRI)" evidence="3">
    <location>
        <begin position="258"/>
        <end position="318"/>
    </location>
</feature>
<dbReference type="Proteomes" id="UP001140206">
    <property type="component" value="Chromosome 5"/>
</dbReference>
<evidence type="ECO:0000313" key="4">
    <source>
        <dbReference type="EMBL" id="KAJ4752612.1"/>
    </source>
</evidence>
<dbReference type="PROSITE" id="PS50985">
    <property type="entry name" value="GRAS"/>
    <property type="match status" value="1"/>
</dbReference>
<organism evidence="4 5">
    <name type="scientific">Rhynchospora pubera</name>
    <dbReference type="NCBI Taxonomy" id="906938"/>
    <lineage>
        <taxon>Eukaryota</taxon>
        <taxon>Viridiplantae</taxon>
        <taxon>Streptophyta</taxon>
        <taxon>Embryophyta</taxon>
        <taxon>Tracheophyta</taxon>
        <taxon>Spermatophyta</taxon>
        <taxon>Magnoliopsida</taxon>
        <taxon>Liliopsida</taxon>
        <taxon>Poales</taxon>
        <taxon>Cyperaceae</taxon>
        <taxon>Cyperoideae</taxon>
        <taxon>Rhynchosporeae</taxon>
        <taxon>Rhynchospora</taxon>
    </lineage>
</organism>
<feature type="region of interest" description="Leucine repeat II (LRII)" evidence="3">
    <location>
        <begin position="418"/>
        <end position="450"/>
    </location>
</feature>
<keyword evidence="1" id="KW-0805">Transcription regulation</keyword>
<feature type="short sequence motif" description="VHIID" evidence="3">
    <location>
        <begin position="368"/>
        <end position="372"/>
    </location>
</feature>
<evidence type="ECO:0000313" key="5">
    <source>
        <dbReference type="Proteomes" id="UP001140206"/>
    </source>
</evidence>
<comment type="caution">
    <text evidence="3">Lacks conserved residue(s) required for the propagation of feature annotation.</text>
</comment>
<name>A0AAV8CE84_9POAL</name>